<dbReference type="InterPro" id="IPR001849">
    <property type="entry name" value="PH_domain"/>
</dbReference>
<dbReference type="InterPro" id="IPR000909">
    <property type="entry name" value="PLipase_C_PInositol-sp_X_dom"/>
</dbReference>
<evidence type="ECO:0000256" key="1">
    <source>
        <dbReference type="ARBA" id="ARBA00004496"/>
    </source>
</evidence>
<dbReference type="SUPFAM" id="SSF47473">
    <property type="entry name" value="EF-hand"/>
    <property type="match status" value="1"/>
</dbReference>
<dbReference type="OrthoDB" id="269822at2759"/>
<dbReference type="GO" id="GO:0032228">
    <property type="term" value="P:regulation of synaptic transmission, GABAergic"/>
    <property type="evidence" value="ECO:0007669"/>
    <property type="project" value="TreeGrafter"/>
</dbReference>
<comment type="catalytic activity">
    <reaction evidence="5">
        <text>a 1,2-diacyl-sn-glycero-3-phospho-(1D-myo-inositol-4,5-bisphosphate) + H2O = 1D-myo-inositol 1,4,5-trisphosphate + a 1,2-diacyl-sn-glycerol + H(+)</text>
        <dbReference type="Rhea" id="RHEA:33179"/>
        <dbReference type="ChEBI" id="CHEBI:15377"/>
        <dbReference type="ChEBI" id="CHEBI:15378"/>
        <dbReference type="ChEBI" id="CHEBI:17815"/>
        <dbReference type="ChEBI" id="CHEBI:58456"/>
        <dbReference type="ChEBI" id="CHEBI:203600"/>
        <dbReference type="EC" id="3.1.4.11"/>
    </reaction>
</comment>
<dbReference type="PRINTS" id="PR00390">
    <property type="entry name" value="PHPHLIPASEC"/>
</dbReference>
<evidence type="ECO:0000256" key="3">
    <source>
        <dbReference type="ARBA" id="ARBA00022553"/>
    </source>
</evidence>
<dbReference type="Pfam" id="PF00388">
    <property type="entry name" value="PI-PLC-X"/>
    <property type="match status" value="1"/>
</dbReference>
<dbReference type="Pfam" id="PF16457">
    <property type="entry name" value="PH_12"/>
    <property type="match status" value="1"/>
</dbReference>
<dbReference type="PROSITE" id="PS50007">
    <property type="entry name" value="PIPLC_X_DOMAIN"/>
    <property type="match status" value="1"/>
</dbReference>
<dbReference type="GO" id="GO:0005737">
    <property type="term" value="C:cytoplasm"/>
    <property type="evidence" value="ECO:0007669"/>
    <property type="project" value="UniProtKB-SubCell"/>
</dbReference>
<dbReference type="Pfam" id="PF00168">
    <property type="entry name" value="C2"/>
    <property type="match status" value="1"/>
</dbReference>
<dbReference type="SMART" id="SM00239">
    <property type="entry name" value="C2"/>
    <property type="match status" value="1"/>
</dbReference>
<keyword evidence="5" id="KW-0442">Lipid degradation</keyword>
<protein>
    <recommendedName>
        <fullName evidence="5">Phosphoinositide phospholipase C</fullName>
        <ecNumber evidence="5">3.1.4.11</ecNumber>
    </recommendedName>
</protein>
<dbReference type="PROSITE" id="PS50003">
    <property type="entry name" value="PH_DOMAIN"/>
    <property type="match status" value="1"/>
</dbReference>
<reference evidence="10" key="1">
    <citation type="thesis" date="2020" institute="ProQuest LLC" country="789 East Eisenhower Parkway, Ann Arbor, MI, USA">
        <title>Comparative Genomics and Chromosome Evolution.</title>
        <authorList>
            <person name="Mudd A.B."/>
        </authorList>
    </citation>
    <scope>NUCLEOTIDE SEQUENCE</scope>
    <source>
        <strain evidence="10">HN-11 Male</strain>
        <tissue evidence="10">Kidney and liver</tissue>
    </source>
</reference>
<dbReference type="CDD" id="cd16206">
    <property type="entry name" value="EFh_PRIP"/>
    <property type="match status" value="1"/>
</dbReference>
<dbReference type="CDD" id="cd13364">
    <property type="entry name" value="PH_PLC_eta"/>
    <property type="match status" value="1"/>
</dbReference>
<feature type="domain" description="PH" evidence="7">
    <location>
        <begin position="110"/>
        <end position="220"/>
    </location>
</feature>
<dbReference type="EMBL" id="WNTK01000013">
    <property type="protein sequence ID" value="KAG9474223.1"/>
    <property type="molecule type" value="Genomic_DNA"/>
</dbReference>
<dbReference type="InterPro" id="IPR001711">
    <property type="entry name" value="PLipase_C_Pinositol-sp_Y"/>
</dbReference>
<dbReference type="FunFam" id="2.60.40.150:FF:000017">
    <property type="entry name" value="Phosphoinositide phospholipase C"/>
    <property type="match status" value="1"/>
</dbReference>
<dbReference type="FunFam" id="3.20.20.190:FF:000001">
    <property type="entry name" value="Phosphoinositide phospholipase C"/>
    <property type="match status" value="1"/>
</dbReference>
<feature type="compositionally biased region" description="Polar residues" evidence="6">
    <location>
        <begin position="1064"/>
        <end position="1074"/>
    </location>
</feature>
<feature type="domain" description="C2" evidence="8">
    <location>
        <begin position="703"/>
        <end position="832"/>
    </location>
</feature>
<dbReference type="InterPro" id="IPR011992">
    <property type="entry name" value="EF-hand-dom_pair"/>
</dbReference>
<dbReference type="InterPro" id="IPR001192">
    <property type="entry name" value="PI-PLC_fam"/>
</dbReference>
<dbReference type="GO" id="GO:0004435">
    <property type="term" value="F:phosphatidylinositol-4,5-bisphosphate phospholipase C activity"/>
    <property type="evidence" value="ECO:0007669"/>
    <property type="project" value="UniProtKB-EC"/>
</dbReference>
<evidence type="ECO:0000256" key="4">
    <source>
        <dbReference type="ARBA" id="ARBA00023224"/>
    </source>
</evidence>
<dbReference type="Gene3D" id="2.60.40.150">
    <property type="entry name" value="C2 domain"/>
    <property type="match status" value="1"/>
</dbReference>
<comment type="subcellular location">
    <subcellularLocation>
        <location evidence="1">Cytoplasm</location>
    </subcellularLocation>
</comment>
<dbReference type="Gene3D" id="1.10.238.10">
    <property type="entry name" value="EF-hand"/>
    <property type="match status" value="1"/>
</dbReference>
<dbReference type="SUPFAM" id="SSF49562">
    <property type="entry name" value="C2 domain (Calcium/lipid-binding domain, CaLB)"/>
    <property type="match status" value="1"/>
</dbReference>
<keyword evidence="11" id="KW-1185">Reference proteome</keyword>
<evidence type="ECO:0000259" key="8">
    <source>
        <dbReference type="PROSITE" id="PS50004"/>
    </source>
</evidence>
<sequence>MADGRDTAACAAAAAAVVGLLGVQDGGTFTSGGLQVPERGGEELVLNGGCSEDSPQSGRSSRDHSGERGQGTMRTVGIMKDGSRQKQKKTVSFSTMPNNRKINSTAACISFMMEGCEMKKVRSNSRMYNRFFLLDPDMCFLRWEPSKKDSEKAKLEIKSIREVRVGKKTPVLRSNGLSDQFPEECAFSIIYGENYESLDLVASTADIVNTWVMGLRYLVSYGKHTPDVLGANQTSLRTLWISSLFEIADIEKGGQIPLSRAIQLIKGLNPGMKTSTVELKFKELQKVSEKFGGNITCDVFGEAYCELCTRPEVFFLLVQFSSNKEYLDLKDLMIFMEVEQGMEEVNENTSLEIINKYEPSKEGREKGYLTIDGFTRYLLSSDCNIFDPHHKVVCQDMTRPLSHYYINSAHSACQMEDHYWGTSDISGYIHALKMGCRSIELVVWDGPDNEPLIYLGLSVVSQVAFRSVISVIDKYAFEASEYPLILCLVIHCSVRQQRIMAQCLKKILGDKLYNEPPCIDENYLPSPEQLKGKILLKGKKLPPNNCDSEGDVTDEDEGMEIARRLGHDGREHINGTGPRKLRLCKDLSDQVNLCQSVRFKDFEMSKRSQKYWQMCSFNEVTASRFANEYPEEYVKYNKKFLSRVYPSSMRIDSSNMNPQDFWKCGCQIVAMNYQTPGLMMDLNTGWFRQNGNCGYVLRPSIMREEVSYFSANAKDSLPGVSAQLLHLKVISGQNLPKPKGSGAKGDVVEPYVYVEIHGIPADCAEHRTKTVTQNGDNPIFDESFEFLINLPELAILRFVVLDDDYIGDEFIAQYTIPFECLQTGFRHVPLQSLTGEFLQNTTLFVHIAITNRRGGGKVSKRGLSVRKGKKVREYTSTKTTGIKAIDEVFRTATQAVREATDLRENVQNALVSFKELCGLTPAANMKQCILTLSAWLLNSDSPLTVTLNLRSQYPLLEAQGPVPDLLKKVLTSYEAFIQASRTLIETSDAVYSKIIQVQKTGMSFHEDLHRIGAKEGLKGRKLQKAMESFAWNITVLKGQADLLKHAKNEAVDHVRQIHHAGQSCGISRASSHSPSLDIFRPRGTLEPIPEAADGGSNAGS</sequence>
<proteinExistence type="predicted"/>
<accession>A0A8J6ESA1</accession>
<dbReference type="GO" id="GO:0051209">
    <property type="term" value="P:release of sequestered calcium ion into cytosol"/>
    <property type="evidence" value="ECO:0007669"/>
    <property type="project" value="TreeGrafter"/>
</dbReference>
<dbReference type="CDD" id="cd00275">
    <property type="entry name" value="C2_PLC_like"/>
    <property type="match status" value="1"/>
</dbReference>
<keyword evidence="5" id="KW-0443">Lipid metabolism</keyword>
<evidence type="ECO:0000256" key="6">
    <source>
        <dbReference type="SAM" id="MobiDB-lite"/>
    </source>
</evidence>
<dbReference type="PANTHER" id="PTHR10336:SF85">
    <property type="entry name" value="PHOSPHOINOSITIDE PHOSPHOLIPASE C"/>
    <property type="match status" value="1"/>
</dbReference>
<dbReference type="SUPFAM" id="SSF50729">
    <property type="entry name" value="PH domain-like"/>
    <property type="match status" value="1"/>
</dbReference>
<dbReference type="Proteomes" id="UP000770717">
    <property type="component" value="Unassembled WGS sequence"/>
</dbReference>
<dbReference type="AlphaFoldDB" id="A0A8J6ESA1"/>
<dbReference type="GO" id="GO:0007214">
    <property type="term" value="P:gamma-aminobutyric acid signaling pathway"/>
    <property type="evidence" value="ECO:0007669"/>
    <property type="project" value="TreeGrafter"/>
</dbReference>
<comment type="caution">
    <text evidence="10">The sequence shown here is derived from an EMBL/GenBank/DDBJ whole genome shotgun (WGS) entry which is preliminary data.</text>
</comment>
<keyword evidence="4" id="KW-0807">Transducer</keyword>
<dbReference type="InterPro" id="IPR000008">
    <property type="entry name" value="C2_dom"/>
</dbReference>
<dbReference type="PANTHER" id="PTHR10336">
    <property type="entry name" value="PHOSPHOINOSITIDE-SPECIFIC PHOSPHOLIPASE C FAMILY PROTEIN"/>
    <property type="match status" value="1"/>
</dbReference>
<feature type="region of interest" description="Disordered" evidence="6">
    <location>
        <begin position="1063"/>
        <end position="1100"/>
    </location>
</feature>
<organism evidence="10 11">
    <name type="scientific">Eleutherodactylus coqui</name>
    <name type="common">Puerto Rican coqui</name>
    <dbReference type="NCBI Taxonomy" id="57060"/>
    <lineage>
        <taxon>Eukaryota</taxon>
        <taxon>Metazoa</taxon>
        <taxon>Chordata</taxon>
        <taxon>Craniata</taxon>
        <taxon>Vertebrata</taxon>
        <taxon>Euteleostomi</taxon>
        <taxon>Amphibia</taxon>
        <taxon>Batrachia</taxon>
        <taxon>Anura</taxon>
        <taxon>Neobatrachia</taxon>
        <taxon>Hyloidea</taxon>
        <taxon>Eleutherodactylidae</taxon>
        <taxon>Eleutherodactylinae</taxon>
        <taxon>Eleutherodactylus</taxon>
        <taxon>Eleutherodactylus</taxon>
    </lineage>
</organism>
<evidence type="ECO:0000313" key="11">
    <source>
        <dbReference type="Proteomes" id="UP000770717"/>
    </source>
</evidence>
<evidence type="ECO:0000313" key="10">
    <source>
        <dbReference type="EMBL" id="KAG9474223.1"/>
    </source>
</evidence>
<feature type="domain" description="PI-PLC Y-box" evidence="9">
    <location>
        <begin position="587"/>
        <end position="703"/>
    </location>
</feature>
<name>A0A8J6ESA1_ELECQ</name>
<evidence type="ECO:0000256" key="5">
    <source>
        <dbReference type="RuleBase" id="RU361133"/>
    </source>
</evidence>
<dbReference type="SMART" id="SM00149">
    <property type="entry name" value="PLCYc"/>
    <property type="match status" value="1"/>
</dbReference>
<evidence type="ECO:0000259" key="7">
    <source>
        <dbReference type="PROSITE" id="PS50003"/>
    </source>
</evidence>
<dbReference type="Gene3D" id="2.30.29.30">
    <property type="entry name" value="Pleckstrin-homology domain (PH domain)/Phosphotyrosine-binding domain (PTB)"/>
    <property type="match status" value="1"/>
</dbReference>
<dbReference type="EC" id="3.1.4.11" evidence="5"/>
<dbReference type="PROSITE" id="PS50008">
    <property type="entry name" value="PIPLC_Y_DOMAIN"/>
    <property type="match status" value="1"/>
</dbReference>
<dbReference type="FunFam" id="2.30.29.30:FF:000025">
    <property type="entry name" value="Phosphoinositide phospholipase C"/>
    <property type="match status" value="1"/>
</dbReference>
<dbReference type="SMART" id="SM00233">
    <property type="entry name" value="PH"/>
    <property type="match status" value="1"/>
</dbReference>
<dbReference type="SMART" id="SM00148">
    <property type="entry name" value="PLCXc"/>
    <property type="match status" value="1"/>
</dbReference>
<dbReference type="GO" id="GO:0016042">
    <property type="term" value="P:lipid catabolic process"/>
    <property type="evidence" value="ECO:0007669"/>
    <property type="project" value="UniProtKB-KW"/>
</dbReference>
<evidence type="ECO:0000259" key="9">
    <source>
        <dbReference type="PROSITE" id="PS50008"/>
    </source>
</evidence>
<gene>
    <name evidence="10" type="ORF">GDO78_004502</name>
</gene>
<dbReference type="Gene3D" id="3.20.20.190">
    <property type="entry name" value="Phosphatidylinositol (PI) phosphodiesterase"/>
    <property type="match status" value="1"/>
</dbReference>
<feature type="region of interest" description="Disordered" evidence="6">
    <location>
        <begin position="47"/>
        <end position="75"/>
    </location>
</feature>
<dbReference type="GO" id="GO:0048015">
    <property type="term" value="P:phosphatidylinositol-mediated signaling"/>
    <property type="evidence" value="ECO:0007669"/>
    <property type="project" value="TreeGrafter"/>
</dbReference>
<dbReference type="Pfam" id="PF00387">
    <property type="entry name" value="PI-PLC-Y"/>
    <property type="match status" value="1"/>
</dbReference>
<keyword evidence="2" id="KW-0963">Cytoplasm</keyword>
<dbReference type="SUPFAM" id="SSF51695">
    <property type="entry name" value="PLC-like phosphodiesterases"/>
    <property type="match status" value="1"/>
</dbReference>
<dbReference type="InterPro" id="IPR015359">
    <property type="entry name" value="PLC_EF-hand-like"/>
</dbReference>
<dbReference type="PROSITE" id="PS50004">
    <property type="entry name" value="C2"/>
    <property type="match status" value="1"/>
</dbReference>
<dbReference type="GO" id="GO:0046488">
    <property type="term" value="P:phosphatidylinositol metabolic process"/>
    <property type="evidence" value="ECO:0007669"/>
    <property type="project" value="TreeGrafter"/>
</dbReference>
<dbReference type="Pfam" id="PF09279">
    <property type="entry name" value="EF-hand_like"/>
    <property type="match status" value="1"/>
</dbReference>
<keyword evidence="5" id="KW-0378">Hydrolase</keyword>
<dbReference type="InterPro" id="IPR017946">
    <property type="entry name" value="PLC-like_Pdiesterase_TIM-brl"/>
</dbReference>
<evidence type="ECO:0000256" key="2">
    <source>
        <dbReference type="ARBA" id="ARBA00022490"/>
    </source>
</evidence>
<dbReference type="InterPro" id="IPR035892">
    <property type="entry name" value="C2_domain_sf"/>
</dbReference>
<dbReference type="InterPro" id="IPR011993">
    <property type="entry name" value="PH-like_dom_sf"/>
</dbReference>
<keyword evidence="3" id="KW-0597">Phosphoprotein</keyword>
<dbReference type="FunFam" id="1.10.238.10:FF:000005">
    <property type="entry name" value="Phosphoinositide phospholipase C"/>
    <property type="match status" value="1"/>
</dbReference>